<dbReference type="PANTHER" id="PTHR43999">
    <property type="entry name" value="DNAJ HOMOLOG SUBFAMILY C MEMBER 2"/>
    <property type="match status" value="1"/>
</dbReference>
<comment type="caution">
    <text evidence="3">The sequence shown here is derived from an EMBL/GenBank/DDBJ whole genome shotgun (WGS) entry which is preliminary data.</text>
</comment>
<evidence type="ECO:0000313" key="3">
    <source>
        <dbReference type="EMBL" id="CAK9012609.1"/>
    </source>
</evidence>
<dbReference type="Proteomes" id="UP001642464">
    <property type="component" value="Unassembled WGS sequence"/>
</dbReference>
<dbReference type="EMBL" id="CAXAMM010006869">
    <property type="protein sequence ID" value="CAK9012609.1"/>
    <property type="molecule type" value="Genomic_DNA"/>
</dbReference>
<keyword evidence="4" id="KW-1185">Reference proteome</keyword>
<gene>
    <name evidence="3" type="ORF">SCF082_LOCUS11576</name>
</gene>
<evidence type="ECO:0000256" key="1">
    <source>
        <dbReference type="SAM" id="MobiDB-lite"/>
    </source>
</evidence>
<dbReference type="Pfam" id="PF21884">
    <property type="entry name" value="ZUO1-like_ZHD"/>
    <property type="match status" value="1"/>
</dbReference>
<feature type="compositionally biased region" description="Basic and acidic residues" evidence="1">
    <location>
        <begin position="363"/>
        <end position="390"/>
    </location>
</feature>
<feature type="compositionally biased region" description="Basic and acidic residues" evidence="1">
    <location>
        <begin position="166"/>
        <end position="178"/>
    </location>
</feature>
<feature type="domain" description="Zuotin-like zuotin homology" evidence="2">
    <location>
        <begin position="23"/>
        <end position="131"/>
    </location>
</feature>
<feature type="region of interest" description="Disordered" evidence="1">
    <location>
        <begin position="157"/>
        <end position="178"/>
    </location>
</feature>
<accession>A0ABP0JEJ2</accession>
<evidence type="ECO:0000259" key="2">
    <source>
        <dbReference type="Pfam" id="PF21884"/>
    </source>
</evidence>
<name>A0ABP0JEJ2_9DINO</name>
<sequence>MYDSTLPFDDSIPTRAELCSRGFFKSLEDVFRRNARFSEVSEVPLLGTVDEDVDRVHDFYEWWYHFESWRDVSPAYLEKHGLELEDIQDCPRHQRRGRQKRNEQIRKQFDAQERLRLMRLVDLAWQNDPRLHWVSLDAKSAVPAKTSTTQPRFKPRADTLNAVPKVTEEEKRKQDRRRDENWKIRERMMECFKFALGMCLTIMVSYLRVAEEAKRIAKGRRQQLRKLVESLGSGVELERYCLKVPGDAEELEDLADEVQRLAELPAEEVTEELTETDEELNNKKKTEEAEVPSCTFCNGTGLNCVSKCTCMFCDGSGKQKVEEKVEAVEDTPQKEKRYRRKTPKQLAQEAIFEAMWASGMRPTETRHSPELRQERRERQEREREERRLRREQRQKAVEIQPKIVQEEAVGDPDLRMEEAEAVLGSLEHDTNPETVDKIAKLTEFARVGIEGSTQVVLARARSQQVILASLIASNELRMLLAELEALLLLSECVAPFFALGLRPGTGAAKLPALLRNRVKRDLVVGCDFLAILHGEKQLAI</sequence>
<dbReference type="PANTHER" id="PTHR43999:SF3">
    <property type="entry name" value="TRANSCRIPTION FACTOR MAMYB"/>
    <property type="match status" value="1"/>
</dbReference>
<dbReference type="InterPro" id="IPR054076">
    <property type="entry name" value="ZUO1-like_ZHD"/>
</dbReference>
<proteinExistence type="predicted"/>
<organism evidence="3 4">
    <name type="scientific">Durusdinium trenchii</name>
    <dbReference type="NCBI Taxonomy" id="1381693"/>
    <lineage>
        <taxon>Eukaryota</taxon>
        <taxon>Sar</taxon>
        <taxon>Alveolata</taxon>
        <taxon>Dinophyceae</taxon>
        <taxon>Suessiales</taxon>
        <taxon>Symbiodiniaceae</taxon>
        <taxon>Durusdinium</taxon>
    </lineage>
</organism>
<dbReference type="InterPro" id="IPR044634">
    <property type="entry name" value="Zuotin/DnaJC2"/>
</dbReference>
<reference evidence="3 4" key="1">
    <citation type="submission" date="2024-02" db="EMBL/GenBank/DDBJ databases">
        <authorList>
            <person name="Chen Y."/>
            <person name="Shah S."/>
            <person name="Dougan E. K."/>
            <person name="Thang M."/>
            <person name="Chan C."/>
        </authorList>
    </citation>
    <scope>NUCLEOTIDE SEQUENCE [LARGE SCALE GENOMIC DNA]</scope>
</reference>
<protein>
    <submittedName>
        <fullName evidence="3">DnaJ homolog subfamily C member 2</fullName>
    </submittedName>
</protein>
<feature type="region of interest" description="Disordered" evidence="1">
    <location>
        <begin position="357"/>
        <end position="390"/>
    </location>
</feature>
<evidence type="ECO:0000313" key="4">
    <source>
        <dbReference type="Proteomes" id="UP001642464"/>
    </source>
</evidence>